<proteinExistence type="inferred from homology"/>
<protein>
    <submittedName>
        <fullName evidence="10">Glutathione-independent formaldehyde dehydrogenase</fullName>
    </submittedName>
</protein>
<reference evidence="11" key="1">
    <citation type="journal article" date="2019" name="Int. J. Syst. Evol. Microbiol.">
        <title>The Global Catalogue of Microorganisms (GCM) 10K type strain sequencing project: providing services to taxonomists for standard genome sequencing and annotation.</title>
        <authorList>
            <consortium name="The Broad Institute Genomics Platform"/>
            <consortium name="The Broad Institute Genome Sequencing Center for Infectious Disease"/>
            <person name="Wu L."/>
            <person name="Ma J."/>
        </authorList>
    </citation>
    <scope>NUCLEOTIDE SEQUENCE [LARGE SCALE GENOMIC DNA]</scope>
    <source>
        <strain evidence="11">NCAIM B.02333</strain>
    </source>
</reference>
<evidence type="ECO:0000313" key="10">
    <source>
        <dbReference type="EMBL" id="MFC3688993.1"/>
    </source>
</evidence>
<dbReference type="PROSITE" id="PS00059">
    <property type="entry name" value="ADH_ZINC"/>
    <property type="match status" value="1"/>
</dbReference>
<feature type="domain" description="Alcohol dehydrogenase-like C-terminal" evidence="8">
    <location>
        <begin position="185"/>
        <end position="289"/>
    </location>
</feature>
<evidence type="ECO:0000313" key="11">
    <source>
        <dbReference type="Proteomes" id="UP001595685"/>
    </source>
</evidence>
<dbReference type="Gene3D" id="3.40.50.720">
    <property type="entry name" value="NAD(P)-binding Rossmann-like Domain"/>
    <property type="match status" value="1"/>
</dbReference>
<keyword evidence="11" id="KW-1185">Reference proteome</keyword>
<dbReference type="Proteomes" id="UP001595685">
    <property type="component" value="Unassembled WGS sequence"/>
</dbReference>
<dbReference type="InterPro" id="IPR013149">
    <property type="entry name" value="ADH-like_C"/>
</dbReference>
<dbReference type="Gene3D" id="3.90.180.10">
    <property type="entry name" value="Medium-chain alcohol dehydrogenases, catalytic domain"/>
    <property type="match status" value="1"/>
</dbReference>
<dbReference type="Pfam" id="PF00107">
    <property type="entry name" value="ADH_zinc_N"/>
    <property type="match status" value="1"/>
</dbReference>
<dbReference type="EMBL" id="JBHRWW010000007">
    <property type="protein sequence ID" value="MFC3688993.1"/>
    <property type="molecule type" value="Genomic_DNA"/>
</dbReference>
<dbReference type="InterPro" id="IPR002328">
    <property type="entry name" value="ADH_Zn_CS"/>
</dbReference>
<dbReference type="RefSeq" id="WP_340292284.1">
    <property type="nucleotide sequence ID" value="NZ_JBBEOI010000066.1"/>
</dbReference>
<dbReference type="PANTHER" id="PTHR42813">
    <property type="entry name" value="ZINC-TYPE ALCOHOL DEHYDROGENASE-LIKE"/>
    <property type="match status" value="1"/>
</dbReference>
<evidence type="ECO:0000256" key="3">
    <source>
        <dbReference type="ARBA" id="ARBA00022723"/>
    </source>
</evidence>
<evidence type="ECO:0000256" key="7">
    <source>
        <dbReference type="RuleBase" id="RU361277"/>
    </source>
</evidence>
<feature type="domain" description="Alcohol dehydrogenase-like N-terminal" evidence="9">
    <location>
        <begin position="25"/>
        <end position="135"/>
    </location>
</feature>
<dbReference type="InterPro" id="IPR013154">
    <property type="entry name" value="ADH-like_N"/>
</dbReference>
<keyword evidence="6" id="KW-0520">NAD</keyword>
<comment type="caution">
    <text evidence="10">The sequence shown here is derived from an EMBL/GenBank/DDBJ whole genome shotgun (WGS) entry which is preliminary data.</text>
</comment>
<evidence type="ECO:0000259" key="8">
    <source>
        <dbReference type="Pfam" id="PF00107"/>
    </source>
</evidence>
<dbReference type="Pfam" id="PF08240">
    <property type="entry name" value="ADH_N"/>
    <property type="match status" value="1"/>
</dbReference>
<comment type="similarity">
    <text evidence="2 7">Belongs to the zinc-containing alcohol dehydrogenase family.</text>
</comment>
<accession>A0ABV7WK91</accession>
<gene>
    <name evidence="10" type="ORF">ACFOLH_11635</name>
</gene>
<dbReference type="SUPFAM" id="SSF50129">
    <property type="entry name" value="GroES-like"/>
    <property type="match status" value="1"/>
</dbReference>
<keyword evidence="5" id="KW-0560">Oxidoreductase</keyword>
<evidence type="ECO:0000256" key="6">
    <source>
        <dbReference type="ARBA" id="ARBA00023027"/>
    </source>
</evidence>
<dbReference type="SUPFAM" id="SSF51735">
    <property type="entry name" value="NAD(P)-binding Rossmann-fold domains"/>
    <property type="match status" value="1"/>
</dbReference>
<comment type="cofactor">
    <cofactor evidence="1 7">
        <name>Zn(2+)</name>
        <dbReference type="ChEBI" id="CHEBI:29105"/>
    </cofactor>
</comment>
<sequence length="378" mass="39920">MRALVYNGPFDVTVTDVPDATIEAPTDAVVRITTTNICGSDLHMYEGRTGVEPGTVFGHENMGVVEEVGPGVTGLKVGDRVSLPFNIGCGFCANCVARRTGFCLTVNEEMAGGAYGYASMGPYRGGQAELLRVPFADFNALVLPEGTEHENDFTMLSDVFPTGWHGVELSGQRPGESVVVFGAGPVGLMAAHSAMLRGASQVFVVDKQPDRLALAEAYGCTPLDYSAVDVVEQLTDATGGLGVDRGVEAVGYQAHDASGDEDPALTLNQLFASVKATGGIGVVGVYLPQDPGAPTEDLKNGRIALDYGLFFSKGQTMGTGQANVKSYNRELRDLIVAGRAEPGKIVSHELPLEDAPRGYDQFDKRVDGWTKVLLKPAA</sequence>
<dbReference type="InterPro" id="IPR011032">
    <property type="entry name" value="GroES-like_sf"/>
</dbReference>
<keyword evidence="4 7" id="KW-0862">Zinc</keyword>
<evidence type="ECO:0000256" key="4">
    <source>
        <dbReference type="ARBA" id="ARBA00022833"/>
    </source>
</evidence>
<name>A0ABV7WK91_9MICO</name>
<organism evidence="10 11">
    <name type="scientific">Aquipuribacter hungaricus</name>
    <dbReference type="NCBI Taxonomy" id="545624"/>
    <lineage>
        <taxon>Bacteria</taxon>
        <taxon>Bacillati</taxon>
        <taxon>Actinomycetota</taxon>
        <taxon>Actinomycetes</taxon>
        <taxon>Micrococcales</taxon>
        <taxon>Intrasporangiaceae</taxon>
        <taxon>Aquipuribacter</taxon>
    </lineage>
</organism>
<dbReference type="PANTHER" id="PTHR42813:SF3">
    <property type="entry name" value="GLUTATHIONE-INDEPENDENT FORMALDEHYDE DEHYDROGENASE"/>
    <property type="match status" value="1"/>
</dbReference>
<dbReference type="InterPro" id="IPR036291">
    <property type="entry name" value="NAD(P)-bd_dom_sf"/>
</dbReference>
<evidence type="ECO:0000259" key="9">
    <source>
        <dbReference type="Pfam" id="PF08240"/>
    </source>
</evidence>
<evidence type="ECO:0000256" key="5">
    <source>
        <dbReference type="ARBA" id="ARBA00023002"/>
    </source>
</evidence>
<evidence type="ECO:0000256" key="2">
    <source>
        <dbReference type="ARBA" id="ARBA00008072"/>
    </source>
</evidence>
<dbReference type="CDD" id="cd08282">
    <property type="entry name" value="PFDH_like"/>
    <property type="match status" value="1"/>
</dbReference>
<keyword evidence="3 7" id="KW-0479">Metal-binding</keyword>
<evidence type="ECO:0000256" key="1">
    <source>
        <dbReference type="ARBA" id="ARBA00001947"/>
    </source>
</evidence>